<dbReference type="AlphaFoldDB" id="A0A9P6GL27"/>
<sequence length="155" mass="18030">MHDPFLHMFSNPHMWPQAKDWDGQMLVEILTVLHGFTRPQSWKNDRLREYVLLDPSFVEKEVAIEVAEMMYARAEVPSFGKNRRKGKPHALHMQELFKHDFSGLAVRMFNRTAVNGRVRTRMPGQLDQREASVFGHYVNLTAGLELGLRKNDDNP</sequence>
<dbReference type="OrthoDB" id="3658469at2759"/>
<comment type="caution">
    <text evidence="1">The sequence shown here is derived from an EMBL/GenBank/DDBJ whole genome shotgun (WGS) entry which is preliminary data.</text>
</comment>
<dbReference type="Proteomes" id="UP000756921">
    <property type="component" value="Unassembled WGS sequence"/>
</dbReference>
<reference evidence="1" key="1">
    <citation type="journal article" date="2020" name="Mol. Plant Microbe Interact.">
        <title>Genome Sequence of the Biocontrol Agent Coniothyrium minitans strain Conio (IMI 134523).</title>
        <authorList>
            <person name="Patel D."/>
            <person name="Shittu T.A."/>
            <person name="Baroncelli R."/>
            <person name="Muthumeenakshi S."/>
            <person name="Osborne T.H."/>
            <person name="Janganan T.K."/>
            <person name="Sreenivasaprasad S."/>
        </authorList>
    </citation>
    <scope>NUCLEOTIDE SEQUENCE</scope>
    <source>
        <strain evidence="1">Conio</strain>
    </source>
</reference>
<organism evidence="1 2">
    <name type="scientific">Paraphaeosphaeria minitans</name>
    <dbReference type="NCBI Taxonomy" id="565426"/>
    <lineage>
        <taxon>Eukaryota</taxon>
        <taxon>Fungi</taxon>
        <taxon>Dikarya</taxon>
        <taxon>Ascomycota</taxon>
        <taxon>Pezizomycotina</taxon>
        <taxon>Dothideomycetes</taxon>
        <taxon>Pleosporomycetidae</taxon>
        <taxon>Pleosporales</taxon>
        <taxon>Massarineae</taxon>
        <taxon>Didymosphaeriaceae</taxon>
        <taxon>Paraphaeosphaeria</taxon>
    </lineage>
</organism>
<protein>
    <submittedName>
        <fullName evidence="1">Uncharacterized protein</fullName>
    </submittedName>
</protein>
<accession>A0A9P6GL27</accession>
<name>A0A9P6GL27_9PLEO</name>
<evidence type="ECO:0000313" key="1">
    <source>
        <dbReference type="EMBL" id="KAF9737607.1"/>
    </source>
</evidence>
<proteinExistence type="predicted"/>
<evidence type="ECO:0000313" key="2">
    <source>
        <dbReference type="Proteomes" id="UP000756921"/>
    </source>
</evidence>
<gene>
    <name evidence="1" type="ORF">PMIN01_05386</name>
</gene>
<dbReference type="EMBL" id="WJXW01000004">
    <property type="protein sequence ID" value="KAF9737607.1"/>
    <property type="molecule type" value="Genomic_DNA"/>
</dbReference>
<keyword evidence="2" id="KW-1185">Reference proteome</keyword>